<dbReference type="STRING" id="1714354.BLL40_02980"/>
<dbReference type="Proteomes" id="UP000186524">
    <property type="component" value="Unassembled WGS sequence"/>
</dbReference>
<evidence type="ECO:0000313" key="3">
    <source>
        <dbReference type="Proteomes" id="UP000186524"/>
    </source>
</evidence>
<feature type="transmembrane region" description="Helical" evidence="1">
    <location>
        <begin position="12"/>
        <end position="30"/>
    </location>
</feature>
<evidence type="ECO:0000313" key="2">
    <source>
        <dbReference type="EMBL" id="OKL37804.1"/>
    </source>
</evidence>
<keyword evidence="1" id="KW-0472">Membrane</keyword>
<keyword evidence="1" id="KW-1133">Transmembrane helix</keyword>
<gene>
    <name evidence="2" type="ORF">BLL40_02980</name>
</gene>
<protein>
    <submittedName>
        <fullName evidence="2">YIEGIA protein</fullName>
    </submittedName>
</protein>
<keyword evidence="1" id="KW-0812">Transmembrane</keyword>
<dbReference type="EMBL" id="MRWQ01000002">
    <property type="protein sequence ID" value="OKL37804.1"/>
    <property type="molecule type" value="Genomic_DNA"/>
</dbReference>
<name>A0A1Q5P6G0_9BACI</name>
<feature type="transmembrane region" description="Helical" evidence="1">
    <location>
        <begin position="145"/>
        <end position="162"/>
    </location>
</feature>
<dbReference type="InterPro" id="IPR025918">
    <property type="entry name" value="YIEGIA"/>
</dbReference>
<accession>A0A1Q5P6G0</accession>
<dbReference type="Pfam" id="PF14045">
    <property type="entry name" value="YIEGIA"/>
    <property type="match status" value="1"/>
</dbReference>
<dbReference type="OrthoDB" id="1846546at2"/>
<feature type="transmembrane region" description="Helical" evidence="1">
    <location>
        <begin position="123"/>
        <end position="139"/>
    </location>
</feature>
<sequence>MGGQESIISTDNITLILTAMVMGTLARIFVLKEDYRQYPSYPNGYMIHILIGFIASTLGAVFIPALMTSNWVAVTFLSLAIQQFRDVRKTEQESLKSLENTEFTPRGDAYIDGIAKTFESRNYFALVVSISTAAAMQIYKPPMLILDIGLGVITGFIVLFLLKRFSKGKQVEDIAIIKEGQIEVKESELFVDGIFISNLVGTDNAQKMLLKEAFAVTIEPNEEHYRITLDNFGQRKAILFEATRAIGVKRYHYTRKDFESGKTIIVIVPLIRDINKLIEAVKKTPLLESVKKSHALMDTNVTSGE</sequence>
<feature type="transmembrane region" description="Helical" evidence="1">
    <location>
        <begin position="50"/>
        <end position="79"/>
    </location>
</feature>
<proteinExistence type="predicted"/>
<comment type="caution">
    <text evidence="2">The sequence shown here is derived from an EMBL/GenBank/DDBJ whole genome shotgun (WGS) entry which is preliminary data.</text>
</comment>
<organism evidence="2 3">
    <name type="scientific">Domibacillus mangrovi</name>
    <dbReference type="NCBI Taxonomy" id="1714354"/>
    <lineage>
        <taxon>Bacteria</taxon>
        <taxon>Bacillati</taxon>
        <taxon>Bacillota</taxon>
        <taxon>Bacilli</taxon>
        <taxon>Bacillales</taxon>
        <taxon>Bacillaceae</taxon>
        <taxon>Domibacillus</taxon>
    </lineage>
</organism>
<dbReference type="RefSeq" id="WP_073710441.1">
    <property type="nucleotide sequence ID" value="NZ_MRWQ01000002.1"/>
</dbReference>
<reference evidence="2 3" key="1">
    <citation type="submission" date="2016-12" db="EMBL/GenBank/DDBJ databases">
        <title>Domibacillus sp. SAOS 44 whole genome sequencing.</title>
        <authorList>
            <person name="Verma A."/>
            <person name="Krishnamurthi S."/>
        </authorList>
    </citation>
    <scope>NUCLEOTIDE SEQUENCE [LARGE SCALE GENOMIC DNA]</scope>
    <source>
        <strain evidence="2 3">SAOS 44</strain>
    </source>
</reference>
<dbReference type="AlphaFoldDB" id="A0A1Q5P6G0"/>
<evidence type="ECO:0000256" key="1">
    <source>
        <dbReference type="SAM" id="Phobius"/>
    </source>
</evidence>
<keyword evidence="3" id="KW-1185">Reference proteome</keyword>